<dbReference type="Proteomes" id="UP000236569">
    <property type="component" value="Unassembled WGS sequence"/>
</dbReference>
<keyword evidence="1" id="KW-0472">Membrane</keyword>
<reference evidence="3" key="1">
    <citation type="submission" date="2018-01" db="EMBL/GenBank/DDBJ databases">
        <title>Draft Genome Sequence of the Radioresistant Bacterium Deinococcus aerius TR0125, Isolated from the Higher Atmosphere above Japan.</title>
        <authorList>
            <person name="Satoh K."/>
            <person name="Arai H."/>
            <person name="Sanzen T."/>
            <person name="Kawaguchi Y."/>
            <person name="Hayashi H."/>
            <person name="Yokobori S."/>
            <person name="Yamagishi A."/>
            <person name="Oono Y."/>
            <person name="Narumi I."/>
        </authorList>
    </citation>
    <scope>NUCLEOTIDE SEQUENCE [LARGE SCALE GENOMIC DNA]</scope>
    <source>
        <strain evidence="3">TR0125</strain>
    </source>
</reference>
<organism evidence="2 3">
    <name type="scientific">Deinococcus aerius</name>
    <dbReference type="NCBI Taxonomy" id="200253"/>
    <lineage>
        <taxon>Bacteria</taxon>
        <taxon>Thermotogati</taxon>
        <taxon>Deinococcota</taxon>
        <taxon>Deinococci</taxon>
        <taxon>Deinococcales</taxon>
        <taxon>Deinococcaceae</taxon>
        <taxon>Deinococcus</taxon>
    </lineage>
</organism>
<evidence type="ECO:0000313" key="3">
    <source>
        <dbReference type="Proteomes" id="UP000236569"/>
    </source>
</evidence>
<name>A0A2I9CW65_9DEIO</name>
<protein>
    <submittedName>
        <fullName evidence="2">Uncharacterized protein</fullName>
    </submittedName>
</protein>
<keyword evidence="3" id="KW-1185">Reference proteome</keyword>
<keyword evidence="1" id="KW-1133">Transmembrane helix</keyword>
<dbReference type="EMBL" id="BFAG01000008">
    <property type="protein sequence ID" value="GBF06212.1"/>
    <property type="molecule type" value="Genomic_DNA"/>
</dbReference>
<sequence>MRGRSAPSLTRILVVVPEPAHLLLTGPVGLWLLALMGAHLEGGAIRSRMVRGSPVTPPTFLTPMKRVSLC</sequence>
<accession>A0A2I9CW65</accession>
<gene>
    <name evidence="2" type="ORF">DAERI_080003</name>
</gene>
<evidence type="ECO:0000256" key="1">
    <source>
        <dbReference type="SAM" id="Phobius"/>
    </source>
</evidence>
<feature type="transmembrane region" description="Helical" evidence="1">
    <location>
        <begin position="20"/>
        <end position="40"/>
    </location>
</feature>
<comment type="caution">
    <text evidence="2">The sequence shown here is derived from an EMBL/GenBank/DDBJ whole genome shotgun (WGS) entry which is preliminary data.</text>
</comment>
<dbReference type="AlphaFoldDB" id="A0A2I9CW65"/>
<evidence type="ECO:0000313" key="2">
    <source>
        <dbReference type="EMBL" id="GBF06212.1"/>
    </source>
</evidence>
<keyword evidence="1" id="KW-0812">Transmembrane</keyword>
<proteinExistence type="predicted"/>